<evidence type="ECO:0000256" key="3">
    <source>
        <dbReference type="ARBA" id="ARBA00022617"/>
    </source>
</evidence>
<dbReference type="KEGG" id="rqi:C1M55_06945"/>
<evidence type="ECO:0000256" key="5">
    <source>
        <dbReference type="ARBA" id="ARBA00023002"/>
    </source>
</evidence>
<evidence type="ECO:0000313" key="11">
    <source>
        <dbReference type="Proteomes" id="UP001217325"/>
    </source>
</evidence>
<dbReference type="PRINTS" id="PR00465">
    <property type="entry name" value="EP450IV"/>
</dbReference>
<feature type="binding site" description="axial binding residue" evidence="8">
    <location>
        <position position="398"/>
    </location>
    <ligand>
        <name>heme</name>
        <dbReference type="ChEBI" id="CHEBI:30413"/>
    </ligand>
    <ligandPart>
        <name>Fe</name>
        <dbReference type="ChEBI" id="CHEBI:18248"/>
    </ligandPart>
</feature>
<dbReference type="InterPro" id="IPR036396">
    <property type="entry name" value="Cyt_P450_sf"/>
</dbReference>
<dbReference type="PROSITE" id="PS00086">
    <property type="entry name" value="CYTOCHROME_P450"/>
    <property type="match status" value="1"/>
</dbReference>
<sequence length="456" mass="51622">MSKILAAPPIRSQLRPISGNSGLPGIGQTFEYIRDPLALMQKRWDRYGEVSWFSMAGRRWVAALGPDACQEVLQNKDRAFVNSDGWSVLIGPFFHGGLMLLDSEEHLRQRRIMQQAFTRSRLEKTVDVLNPAIASALDAWTPSDGFRAYTALKALTLNLATDIFMGGAEGTTESEIDSVKKAFVDCVQAATSVIRYRVPGTRWKRGLDGRRTLENFFRRYLPARRSRETDDLFSVLCHIESDTGQRFSDGEVIDHMIFLLMAAHDTSTITISTMMQYLGQNPQWQNRCRAESLALSTSTPSYAELDQLAGLDLVMKECLRLVAPVPVMARRAVCDTQIQDHFVPAGTYVSVVPHFTHHMPQYWPDPEHFDPERFADHRREDKVHRYAWEPFGGGVHKCLGMHFAGVEIKAIMHHLLTRFDWQVAPGYTAPLNYMSLPFPSDGQPIDLKPLTTSHDR</sequence>
<evidence type="ECO:0000256" key="6">
    <source>
        <dbReference type="ARBA" id="ARBA00023004"/>
    </source>
</evidence>
<name>A0AAW6LKH7_RHOSG</name>
<protein>
    <submittedName>
        <fullName evidence="10">Cytochrome P450</fullName>
    </submittedName>
</protein>
<dbReference type="SUPFAM" id="SSF48264">
    <property type="entry name" value="Cytochrome P450"/>
    <property type="match status" value="1"/>
</dbReference>
<dbReference type="GO" id="GO:0005506">
    <property type="term" value="F:iron ion binding"/>
    <property type="evidence" value="ECO:0007669"/>
    <property type="project" value="InterPro"/>
</dbReference>
<evidence type="ECO:0000313" key="10">
    <source>
        <dbReference type="EMBL" id="MDE8645861.1"/>
    </source>
</evidence>
<keyword evidence="3 8" id="KW-0349">Heme</keyword>
<dbReference type="EMBL" id="JARDXE010000007">
    <property type="protein sequence ID" value="MDE8645861.1"/>
    <property type="molecule type" value="Genomic_DNA"/>
</dbReference>
<dbReference type="InterPro" id="IPR002403">
    <property type="entry name" value="Cyt_P450_E_grp-IV"/>
</dbReference>
<evidence type="ECO:0000256" key="7">
    <source>
        <dbReference type="ARBA" id="ARBA00023033"/>
    </source>
</evidence>
<dbReference type="InterPro" id="IPR017972">
    <property type="entry name" value="Cyt_P450_CS"/>
</dbReference>
<dbReference type="Gene3D" id="1.10.630.10">
    <property type="entry name" value="Cytochrome P450"/>
    <property type="match status" value="1"/>
</dbReference>
<comment type="similarity">
    <text evidence="2 9">Belongs to the cytochrome P450 family.</text>
</comment>
<keyword evidence="7 9" id="KW-0503">Monooxygenase</keyword>
<keyword evidence="6 8" id="KW-0408">Iron</keyword>
<dbReference type="GO" id="GO:0004497">
    <property type="term" value="F:monooxygenase activity"/>
    <property type="evidence" value="ECO:0007669"/>
    <property type="project" value="UniProtKB-KW"/>
</dbReference>
<gene>
    <name evidence="10" type="ORF">PXH69_12945</name>
</gene>
<dbReference type="PANTHER" id="PTHR24286:SF24">
    <property type="entry name" value="LANOSTEROL 14-ALPHA DEMETHYLASE"/>
    <property type="match status" value="1"/>
</dbReference>
<accession>A0AAW6LKH7</accession>
<dbReference type="Proteomes" id="UP001217325">
    <property type="component" value="Unassembled WGS sequence"/>
</dbReference>
<comment type="caution">
    <text evidence="10">The sequence shown here is derived from an EMBL/GenBank/DDBJ whole genome shotgun (WGS) entry which is preliminary data.</text>
</comment>
<evidence type="ECO:0000256" key="9">
    <source>
        <dbReference type="RuleBase" id="RU000461"/>
    </source>
</evidence>
<dbReference type="PANTHER" id="PTHR24286">
    <property type="entry name" value="CYTOCHROME P450 26"/>
    <property type="match status" value="1"/>
</dbReference>
<dbReference type="GO" id="GO:0016705">
    <property type="term" value="F:oxidoreductase activity, acting on paired donors, with incorporation or reduction of molecular oxygen"/>
    <property type="evidence" value="ECO:0007669"/>
    <property type="project" value="InterPro"/>
</dbReference>
<keyword evidence="5 9" id="KW-0560">Oxidoreductase</keyword>
<evidence type="ECO:0000256" key="1">
    <source>
        <dbReference type="ARBA" id="ARBA00001971"/>
    </source>
</evidence>
<proteinExistence type="inferred from homology"/>
<comment type="cofactor">
    <cofactor evidence="1 8">
        <name>heme</name>
        <dbReference type="ChEBI" id="CHEBI:30413"/>
    </cofactor>
</comment>
<dbReference type="CDD" id="cd11045">
    <property type="entry name" value="CYP136-like"/>
    <property type="match status" value="1"/>
</dbReference>
<dbReference type="InterPro" id="IPR001128">
    <property type="entry name" value="Cyt_P450"/>
</dbReference>
<dbReference type="AlphaFoldDB" id="A0AAW6LKH7"/>
<evidence type="ECO:0000256" key="2">
    <source>
        <dbReference type="ARBA" id="ARBA00010617"/>
    </source>
</evidence>
<evidence type="ECO:0000256" key="8">
    <source>
        <dbReference type="PIRSR" id="PIRSR602403-1"/>
    </source>
</evidence>
<dbReference type="GO" id="GO:0020037">
    <property type="term" value="F:heme binding"/>
    <property type="evidence" value="ECO:0007669"/>
    <property type="project" value="InterPro"/>
</dbReference>
<organism evidence="10 11">
    <name type="scientific">Rhodococcus qingshengii</name>
    <dbReference type="NCBI Taxonomy" id="334542"/>
    <lineage>
        <taxon>Bacteria</taxon>
        <taxon>Bacillati</taxon>
        <taxon>Actinomycetota</taxon>
        <taxon>Actinomycetes</taxon>
        <taxon>Mycobacteriales</taxon>
        <taxon>Nocardiaceae</taxon>
        <taxon>Rhodococcus</taxon>
        <taxon>Rhodococcus erythropolis group</taxon>
    </lineage>
</organism>
<dbReference type="Pfam" id="PF00067">
    <property type="entry name" value="p450"/>
    <property type="match status" value="1"/>
</dbReference>
<dbReference type="GO" id="GO:0016125">
    <property type="term" value="P:sterol metabolic process"/>
    <property type="evidence" value="ECO:0007669"/>
    <property type="project" value="TreeGrafter"/>
</dbReference>
<keyword evidence="4 8" id="KW-0479">Metal-binding</keyword>
<evidence type="ECO:0000256" key="4">
    <source>
        <dbReference type="ARBA" id="ARBA00022723"/>
    </source>
</evidence>
<dbReference type="RefSeq" id="WP_080726744.1">
    <property type="nucleotide sequence ID" value="NZ_AP026691.1"/>
</dbReference>
<reference evidence="10" key="1">
    <citation type="submission" date="2023-02" db="EMBL/GenBank/DDBJ databases">
        <title>A novel hydrolase synthesized by Rhodococcus erythropolis HQ is responsible for the detoxification of Zearalenone.</title>
        <authorList>
            <person name="Hu J."/>
            <person name="Xu J."/>
        </authorList>
    </citation>
    <scope>NUCLEOTIDE SEQUENCE</scope>
    <source>
        <strain evidence="10">HQ</strain>
    </source>
</reference>